<sequence>MRQQDNCVLAKTPSSTAKRAAAKKAPARKPSAKKAAAKKPAAKSDGSDDNFALRSLQDAFETNKRFKASKDELLTFYEKMLLIRRFEEKAGQLYGLGLIGGFCHLYIGQEAVAVGLQSALDEGKDSVITGYRDHGHMLAYGIDPKVIMAELTGREAGISRGKGGSMHMFSTEHAFYGGHGIVGAQVPLGAGLAFAHKYNEDGGLCMAYFGDGAANQGQVYETFNMAALWNLPVVFVVENNQYAMGTAVARSSAETEFYRRGTAFRIPGMDVNGMDVLEVHQAAKVAVEHVRGGNGPVLMELNTYRYRGHSMSDPAKYRTREEVQGVREKSDPIELAKAELLKLGVNEDELKEIEKTIRAKVAEAADFAETSPEPEPSELYTDVLVGDY</sequence>
<comment type="subunit">
    <text evidence="2 10">Heterodimer of an alpha and a beta chain.</text>
</comment>
<evidence type="ECO:0000256" key="9">
    <source>
        <dbReference type="ARBA" id="ARBA00051231"/>
    </source>
</evidence>
<keyword evidence="6 10" id="KW-0786">Thiamine pyrophosphate</keyword>
<dbReference type="CDD" id="cd02000">
    <property type="entry name" value="TPP_E1_PDC_ADC_BCADC"/>
    <property type="match status" value="1"/>
</dbReference>
<accession>A0A4T3F3P1</accession>
<keyword evidence="14" id="KW-1185">Reference proteome</keyword>
<evidence type="ECO:0000256" key="5">
    <source>
        <dbReference type="ARBA" id="ARBA00023002"/>
    </source>
</evidence>
<proteinExistence type="predicted"/>
<dbReference type="EMBL" id="SSHH01000002">
    <property type="protein sequence ID" value="TIX50128.1"/>
    <property type="molecule type" value="Genomic_DNA"/>
</dbReference>
<dbReference type="SUPFAM" id="SSF52518">
    <property type="entry name" value="Thiamin diphosphate-binding fold (THDP-binding)"/>
    <property type="match status" value="1"/>
</dbReference>
<organism evidence="13 14">
    <name type="scientific">Alteraurantiacibacter aquimixticola</name>
    <dbReference type="NCBI Taxonomy" id="2489173"/>
    <lineage>
        <taxon>Bacteria</taxon>
        <taxon>Pseudomonadati</taxon>
        <taxon>Pseudomonadota</taxon>
        <taxon>Alphaproteobacteria</taxon>
        <taxon>Sphingomonadales</taxon>
        <taxon>Erythrobacteraceae</taxon>
        <taxon>Alteraurantiacibacter</taxon>
    </lineage>
</organism>
<dbReference type="InterPro" id="IPR050642">
    <property type="entry name" value="PDH_E1_Alpha_Subunit"/>
</dbReference>
<evidence type="ECO:0000256" key="2">
    <source>
        <dbReference type="ARBA" id="ARBA00011870"/>
    </source>
</evidence>
<evidence type="ECO:0000256" key="6">
    <source>
        <dbReference type="ARBA" id="ARBA00023052"/>
    </source>
</evidence>
<name>A0A4T3F3P1_9SPHN</name>
<dbReference type="InterPro" id="IPR001017">
    <property type="entry name" value="DH_E1"/>
</dbReference>
<dbReference type="Gene3D" id="3.40.50.970">
    <property type="match status" value="1"/>
</dbReference>
<dbReference type="Pfam" id="PF00676">
    <property type="entry name" value="E1_dh"/>
    <property type="match status" value="1"/>
</dbReference>
<feature type="region of interest" description="Disordered" evidence="11">
    <location>
        <begin position="367"/>
        <end position="388"/>
    </location>
</feature>
<dbReference type="InterPro" id="IPR029061">
    <property type="entry name" value="THDP-binding"/>
</dbReference>
<dbReference type="PANTHER" id="PTHR11516">
    <property type="entry name" value="PYRUVATE DEHYDROGENASE E1 COMPONENT, ALPHA SUBUNIT BACTERIAL AND ORGANELLAR"/>
    <property type="match status" value="1"/>
</dbReference>
<dbReference type="EC" id="1.2.4.1" evidence="3 10"/>
<evidence type="ECO:0000313" key="13">
    <source>
        <dbReference type="EMBL" id="TIX50128.1"/>
    </source>
</evidence>
<evidence type="ECO:0000256" key="4">
    <source>
        <dbReference type="ARBA" id="ARBA00014159"/>
    </source>
</evidence>
<evidence type="ECO:0000313" key="14">
    <source>
        <dbReference type="Proteomes" id="UP000309389"/>
    </source>
</evidence>
<gene>
    <name evidence="10 13" type="primary">pdhA</name>
    <name evidence="13" type="ORF">E5222_07470</name>
</gene>
<comment type="caution">
    <text evidence="13">The sequence shown here is derived from an EMBL/GenBank/DDBJ whole genome shotgun (WGS) entry which is preliminary data.</text>
</comment>
<evidence type="ECO:0000256" key="11">
    <source>
        <dbReference type="SAM" id="MobiDB-lite"/>
    </source>
</evidence>
<dbReference type="FunFam" id="3.40.50.970:FF:000013">
    <property type="entry name" value="Pyruvate dehydrogenase E1 component subunit alpha"/>
    <property type="match status" value="1"/>
</dbReference>
<dbReference type="GO" id="GO:0004739">
    <property type="term" value="F:pyruvate dehydrogenase (acetyl-transferring) activity"/>
    <property type="evidence" value="ECO:0007669"/>
    <property type="project" value="UniProtKB-UniRule"/>
</dbReference>
<dbReference type="InterPro" id="IPR017597">
    <property type="entry name" value="Pyrv_DH_E1_asu_subgrp-y"/>
</dbReference>
<feature type="compositionally biased region" description="Low complexity" evidence="11">
    <location>
        <begin position="10"/>
        <end position="19"/>
    </location>
</feature>
<dbReference type="Proteomes" id="UP000309389">
    <property type="component" value="Unassembled WGS sequence"/>
</dbReference>
<dbReference type="PANTHER" id="PTHR11516:SF60">
    <property type="entry name" value="PYRUVATE DEHYDROGENASE E1 COMPONENT SUBUNIT ALPHA"/>
    <property type="match status" value="1"/>
</dbReference>
<feature type="region of interest" description="Disordered" evidence="11">
    <location>
        <begin position="1"/>
        <end position="49"/>
    </location>
</feature>
<evidence type="ECO:0000256" key="8">
    <source>
        <dbReference type="ARBA" id="ARBA00025211"/>
    </source>
</evidence>
<keyword evidence="7 10" id="KW-0670">Pyruvate</keyword>
<evidence type="ECO:0000256" key="1">
    <source>
        <dbReference type="ARBA" id="ARBA00001964"/>
    </source>
</evidence>
<dbReference type="AlphaFoldDB" id="A0A4T3F3P1"/>
<evidence type="ECO:0000259" key="12">
    <source>
        <dbReference type="Pfam" id="PF00676"/>
    </source>
</evidence>
<feature type="compositionally biased region" description="Basic residues" evidence="11">
    <location>
        <begin position="20"/>
        <end position="41"/>
    </location>
</feature>
<comment type="catalytic activity">
    <reaction evidence="9 10">
        <text>N(6)-[(R)-lipoyl]-L-lysyl-[protein] + pyruvate + H(+) = N(6)-[(R)-S(8)-acetyldihydrolipoyl]-L-lysyl-[protein] + CO2</text>
        <dbReference type="Rhea" id="RHEA:19189"/>
        <dbReference type="Rhea" id="RHEA-COMP:10474"/>
        <dbReference type="Rhea" id="RHEA-COMP:10478"/>
        <dbReference type="ChEBI" id="CHEBI:15361"/>
        <dbReference type="ChEBI" id="CHEBI:15378"/>
        <dbReference type="ChEBI" id="CHEBI:16526"/>
        <dbReference type="ChEBI" id="CHEBI:83099"/>
        <dbReference type="ChEBI" id="CHEBI:83111"/>
        <dbReference type="EC" id="1.2.4.1"/>
    </reaction>
</comment>
<dbReference type="NCBIfam" id="TIGR03182">
    <property type="entry name" value="PDH_E1_alph_y"/>
    <property type="match status" value="1"/>
</dbReference>
<evidence type="ECO:0000256" key="10">
    <source>
        <dbReference type="RuleBase" id="RU361139"/>
    </source>
</evidence>
<evidence type="ECO:0000256" key="7">
    <source>
        <dbReference type="ARBA" id="ARBA00023317"/>
    </source>
</evidence>
<dbReference type="OrthoDB" id="9766715at2"/>
<comment type="cofactor">
    <cofactor evidence="1 10">
        <name>thiamine diphosphate</name>
        <dbReference type="ChEBI" id="CHEBI:58937"/>
    </cofactor>
</comment>
<dbReference type="GO" id="GO:0006086">
    <property type="term" value="P:pyruvate decarboxylation to acetyl-CoA"/>
    <property type="evidence" value="ECO:0007669"/>
    <property type="project" value="InterPro"/>
</dbReference>
<reference evidence="13 14" key="1">
    <citation type="submission" date="2019-04" db="EMBL/GenBank/DDBJ databases">
        <title>Altererythrobacter aquimixticola sp. nov., isolated from sediment of junction between the ocean and a freshwater spring.</title>
        <authorList>
            <person name="Yoon J.-H."/>
        </authorList>
    </citation>
    <scope>NUCLEOTIDE SEQUENCE [LARGE SCALE GENOMIC DNA]</scope>
    <source>
        <strain evidence="13 14">SSKS-13</strain>
    </source>
</reference>
<evidence type="ECO:0000256" key="3">
    <source>
        <dbReference type="ARBA" id="ARBA00012281"/>
    </source>
</evidence>
<protein>
    <recommendedName>
        <fullName evidence="4 10">Pyruvate dehydrogenase E1 component subunit alpha</fullName>
        <ecNumber evidence="3 10">1.2.4.1</ecNumber>
    </recommendedName>
</protein>
<comment type="function">
    <text evidence="8">The pyruvate dehydrogenase complex catalyzes the overall conversion of pyruvate to acetyl-CoA and CO(2). It contains multiple copies of three enzymatic components: pyruvate dehydrogenase (E1), dihydrolipoamide acetyltransferase (E2) and lipoamide dehydrogenase (E3).</text>
</comment>
<feature type="domain" description="Dehydrogenase E1 component" evidence="12">
    <location>
        <begin position="78"/>
        <end position="376"/>
    </location>
</feature>
<keyword evidence="5 10" id="KW-0560">Oxidoreductase</keyword>